<proteinExistence type="inferred from homology"/>
<reference evidence="7 8" key="1">
    <citation type="journal article" date="2020" name="Pathogens">
        <title>First Whole Genome Sequence of Anaplasma platys, an Obligate Intracellular Rickettsial Pathogen of Dogs.</title>
        <authorList>
            <person name="Llanes A."/>
            <person name="Rajeev S."/>
        </authorList>
    </citation>
    <scope>NUCLEOTIDE SEQUENCE [LARGE SCALE GENOMIC DNA]</scope>
    <source>
        <strain evidence="7 8">S3</strain>
    </source>
</reference>
<evidence type="ECO:0000256" key="1">
    <source>
        <dbReference type="ARBA" id="ARBA00007569"/>
    </source>
</evidence>
<dbReference type="Proteomes" id="UP000500930">
    <property type="component" value="Chromosome"/>
</dbReference>
<dbReference type="AlphaFoldDB" id="A0A858PY15"/>
<dbReference type="GO" id="GO:0008137">
    <property type="term" value="F:NADH dehydrogenase (ubiquinone) activity"/>
    <property type="evidence" value="ECO:0007669"/>
    <property type="project" value="InterPro"/>
</dbReference>
<evidence type="ECO:0000313" key="8">
    <source>
        <dbReference type="Proteomes" id="UP000500930"/>
    </source>
</evidence>
<dbReference type="Gene3D" id="3.30.460.80">
    <property type="entry name" value="NADH:ubiquinone oxidoreductase, 30kDa subunit"/>
    <property type="match status" value="1"/>
</dbReference>
<keyword evidence="3" id="KW-1003">Cell membrane</keyword>
<dbReference type="GO" id="GO:0050136">
    <property type="term" value="F:NADH dehydrogenase (quinone) (non-electrogenic) activity"/>
    <property type="evidence" value="ECO:0007669"/>
    <property type="project" value="UniProtKB-UniRule"/>
</dbReference>
<comment type="catalytic activity">
    <reaction evidence="3 5">
        <text>a quinone + NADH + 5 H(+)(in) = a quinol + NAD(+) + 4 H(+)(out)</text>
        <dbReference type="Rhea" id="RHEA:57888"/>
        <dbReference type="ChEBI" id="CHEBI:15378"/>
        <dbReference type="ChEBI" id="CHEBI:24646"/>
        <dbReference type="ChEBI" id="CHEBI:57540"/>
        <dbReference type="ChEBI" id="CHEBI:57945"/>
        <dbReference type="ChEBI" id="CHEBI:132124"/>
    </reaction>
</comment>
<dbReference type="HAMAP" id="MF_01357">
    <property type="entry name" value="NDH1_NuoC"/>
    <property type="match status" value="1"/>
</dbReference>
<evidence type="ECO:0000313" key="7">
    <source>
        <dbReference type="EMBL" id="QJC27491.1"/>
    </source>
</evidence>
<dbReference type="PANTHER" id="PTHR10884">
    <property type="entry name" value="NADH DEHYDROGENASE UBIQUINONE IRON-SULFUR PROTEIN 3"/>
    <property type="match status" value="1"/>
</dbReference>
<comment type="similarity">
    <text evidence="1 3 4">Belongs to the complex I 30 kDa subunit family.</text>
</comment>
<dbReference type="KEGG" id="aplt:ANPL_01960"/>
<evidence type="ECO:0000256" key="2">
    <source>
        <dbReference type="ARBA" id="ARBA00022448"/>
    </source>
</evidence>
<comment type="function">
    <text evidence="3">NDH-1 shuttles electrons from NADH, via FMN and iron-sulfur (Fe-S) centers, to quinones in the respiratory chain. The immediate electron acceptor for the enzyme in this species is believed to be ubiquinone. Couples the redox reaction to proton translocation (for every two electrons transferred, four hydrogen ions are translocated across the cytoplasmic membrane), and thus conserves the redox energy in a proton gradient.</text>
</comment>
<keyword evidence="3 4" id="KW-0520">NAD</keyword>
<dbReference type="SUPFAM" id="SSF143243">
    <property type="entry name" value="Nqo5-like"/>
    <property type="match status" value="1"/>
</dbReference>
<protein>
    <recommendedName>
        <fullName evidence="3">NADH-quinone oxidoreductase subunit C</fullName>
        <ecNumber evidence="3">7.1.1.-</ecNumber>
    </recommendedName>
    <alternativeName>
        <fullName evidence="3">NADH dehydrogenase I subunit C</fullName>
    </alternativeName>
    <alternativeName>
        <fullName evidence="3">NDH-1 subunit C</fullName>
    </alternativeName>
</protein>
<comment type="subunit">
    <text evidence="3">NDH-1 is composed of 14 different subunits. Subunits NuoB, C, D, E, F, and G constitute the peripheral sector of the complex.</text>
</comment>
<dbReference type="InterPro" id="IPR010218">
    <property type="entry name" value="NADH_DH_suC"/>
</dbReference>
<gene>
    <name evidence="7" type="primary">nqo5</name>
    <name evidence="3" type="synonym">nuoC</name>
    <name evidence="7" type="ORF">ANPL_01960</name>
</gene>
<organism evidence="7 8">
    <name type="scientific">Anaplasma platys</name>
    <dbReference type="NCBI Taxonomy" id="949"/>
    <lineage>
        <taxon>Bacteria</taxon>
        <taxon>Pseudomonadati</taxon>
        <taxon>Pseudomonadota</taxon>
        <taxon>Alphaproteobacteria</taxon>
        <taxon>Rickettsiales</taxon>
        <taxon>Anaplasmataceae</taxon>
        <taxon>Anaplasma</taxon>
    </lineage>
</organism>
<comment type="subcellular location">
    <subcellularLocation>
        <location evidence="3">Cell membrane</location>
        <topology evidence="3">Peripheral membrane protein</topology>
        <orientation evidence="3">Cytoplasmic side</orientation>
    </subcellularLocation>
</comment>
<dbReference type="EC" id="7.1.1.-" evidence="3"/>
<feature type="domain" description="NADH:ubiquinone oxidoreductase 30kDa subunit" evidence="6">
    <location>
        <begin position="53"/>
        <end position="173"/>
    </location>
</feature>
<evidence type="ECO:0000256" key="5">
    <source>
        <dbReference type="RuleBase" id="RU003582"/>
    </source>
</evidence>
<dbReference type="GO" id="GO:0048038">
    <property type="term" value="F:quinone binding"/>
    <property type="evidence" value="ECO:0007669"/>
    <property type="project" value="UniProtKB-KW"/>
</dbReference>
<keyword evidence="3" id="KW-0830">Ubiquinone</keyword>
<dbReference type="InterPro" id="IPR020396">
    <property type="entry name" value="NADH_UbQ_OxRdtase_CS"/>
</dbReference>
<dbReference type="PROSITE" id="PS00542">
    <property type="entry name" value="COMPLEX1_30K"/>
    <property type="match status" value="1"/>
</dbReference>
<dbReference type="InterPro" id="IPR037232">
    <property type="entry name" value="NADH_quin_OxRdtase_su_C/D-like"/>
</dbReference>
<keyword evidence="3" id="KW-0472">Membrane</keyword>
<dbReference type="NCBIfam" id="TIGR01961">
    <property type="entry name" value="NuoC_fam"/>
    <property type="match status" value="1"/>
</dbReference>
<keyword evidence="3 4" id="KW-1278">Translocase</keyword>
<evidence type="ECO:0000259" key="6">
    <source>
        <dbReference type="Pfam" id="PF00329"/>
    </source>
</evidence>
<evidence type="ECO:0000256" key="3">
    <source>
        <dbReference type="HAMAP-Rule" id="MF_01357"/>
    </source>
</evidence>
<evidence type="ECO:0000256" key="4">
    <source>
        <dbReference type="RuleBase" id="RU003456"/>
    </source>
</evidence>
<dbReference type="GO" id="GO:0005886">
    <property type="term" value="C:plasma membrane"/>
    <property type="evidence" value="ECO:0007669"/>
    <property type="project" value="UniProtKB-SubCell"/>
</dbReference>
<dbReference type="PANTHER" id="PTHR10884:SF14">
    <property type="entry name" value="NADH DEHYDROGENASE [UBIQUINONE] IRON-SULFUR PROTEIN 3, MITOCHONDRIAL"/>
    <property type="match status" value="1"/>
</dbReference>
<keyword evidence="3 5" id="KW-0874">Quinone</keyword>
<sequence>MDYCACRRRLLGVNHGHGGRKMTVGSDEIAAHISELLCIEVTRRADGVLECNLQPDKLVGSLTVLKNDQRARCNMLTDIFAVDYHSRSLRFEVLYMLLSIVHNVRACCKVAVAEGEVIPSVTEVFGSSGWFEREVYDMYGIKFSDHPDLRRILTDYGFKGYPMLKDFPVTGYEEIRYDLQQGKVVYQPVNLQQGFRSFNAMSPWKGDRS</sequence>
<dbReference type="EMBL" id="CP046391">
    <property type="protein sequence ID" value="QJC27491.1"/>
    <property type="molecule type" value="Genomic_DNA"/>
</dbReference>
<keyword evidence="2 3" id="KW-0813">Transport</keyword>
<dbReference type="InterPro" id="IPR001268">
    <property type="entry name" value="NADH_UbQ_OxRdtase_30kDa_su"/>
</dbReference>
<keyword evidence="8" id="KW-1185">Reference proteome</keyword>
<name>A0A858PY15_9RICK</name>
<dbReference type="Pfam" id="PF00329">
    <property type="entry name" value="Complex1_30kDa"/>
    <property type="match status" value="1"/>
</dbReference>
<accession>A0A858PY15</accession>